<feature type="region of interest" description="Disordered" evidence="1">
    <location>
        <begin position="131"/>
        <end position="155"/>
    </location>
</feature>
<sequence length="155" mass="17117">MSMGSVTDSKFPGQHESGIPPSPTIENPGQVYPHTDPSKSSDSKSSVGLSRDEQLLTTYRPDDLSGRTARGSQTLLGNPFLMRESLNKLDRALGDVIRVIEEEEISQGGNAEENMLLKKFKLWRGELDEVRAGTKTPERSTSRVRPEHEGGMFTD</sequence>
<dbReference type="Proteomes" id="UP001465976">
    <property type="component" value="Unassembled WGS sequence"/>
</dbReference>
<evidence type="ECO:0000313" key="2">
    <source>
        <dbReference type="EMBL" id="KAL0565409.1"/>
    </source>
</evidence>
<keyword evidence="3" id="KW-1185">Reference proteome</keyword>
<protein>
    <submittedName>
        <fullName evidence="2">Uncharacterized protein</fullName>
    </submittedName>
</protein>
<gene>
    <name evidence="2" type="ORF">V5O48_016611</name>
</gene>
<feature type="compositionally biased region" description="Basic and acidic residues" evidence="1">
    <location>
        <begin position="50"/>
        <end position="65"/>
    </location>
</feature>
<evidence type="ECO:0000313" key="3">
    <source>
        <dbReference type="Proteomes" id="UP001465976"/>
    </source>
</evidence>
<organism evidence="2 3">
    <name type="scientific">Marasmius crinis-equi</name>
    <dbReference type="NCBI Taxonomy" id="585013"/>
    <lineage>
        <taxon>Eukaryota</taxon>
        <taxon>Fungi</taxon>
        <taxon>Dikarya</taxon>
        <taxon>Basidiomycota</taxon>
        <taxon>Agaricomycotina</taxon>
        <taxon>Agaricomycetes</taxon>
        <taxon>Agaricomycetidae</taxon>
        <taxon>Agaricales</taxon>
        <taxon>Marasmiineae</taxon>
        <taxon>Marasmiaceae</taxon>
        <taxon>Marasmius</taxon>
    </lineage>
</organism>
<evidence type="ECO:0000256" key="1">
    <source>
        <dbReference type="SAM" id="MobiDB-lite"/>
    </source>
</evidence>
<proteinExistence type="predicted"/>
<comment type="caution">
    <text evidence="2">The sequence shown here is derived from an EMBL/GenBank/DDBJ whole genome shotgun (WGS) entry which is preliminary data.</text>
</comment>
<accession>A0ABR3ER71</accession>
<reference evidence="2 3" key="1">
    <citation type="submission" date="2024-02" db="EMBL/GenBank/DDBJ databases">
        <title>A draft genome for the cacao thread blight pathogen Marasmius crinis-equi.</title>
        <authorList>
            <person name="Cohen S.P."/>
            <person name="Baruah I.K."/>
            <person name="Amoako-Attah I."/>
            <person name="Bukari Y."/>
            <person name="Meinhardt L.W."/>
            <person name="Bailey B.A."/>
        </authorList>
    </citation>
    <scope>NUCLEOTIDE SEQUENCE [LARGE SCALE GENOMIC DNA]</scope>
    <source>
        <strain evidence="2 3">GH-76</strain>
    </source>
</reference>
<dbReference type="EMBL" id="JBAHYK010002279">
    <property type="protein sequence ID" value="KAL0565409.1"/>
    <property type="molecule type" value="Genomic_DNA"/>
</dbReference>
<name>A0ABR3ER71_9AGAR</name>
<feature type="region of interest" description="Disordered" evidence="1">
    <location>
        <begin position="1"/>
        <end position="75"/>
    </location>
</feature>